<dbReference type="AlphaFoldDB" id="A0A7W6QA92"/>
<keyword evidence="4" id="KW-1185">Reference proteome</keyword>
<comment type="caution">
    <text evidence="3">The sequence shown here is derived from an EMBL/GenBank/DDBJ whole genome shotgun (WGS) entry which is preliminary data.</text>
</comment>
<evidence type="ECO:0000256" key="1">
    <source>
        <dbReference type="SAM" id="Coils"/>
    </source>
</evidence>
<evidence type="ECO:0000313" key="3">
    <source>
        <dbReference type="EMBL" id="MBB4193040.1"/>
    </source>
</evidence>
<dbReference type="Proteomes" id="UP000524492">
    <property type="component" value="Unassembled WGS sequence"/>
</dbReference>
<keyword evidence="1" id="KW-0175">Coiled coil</keyword>
<accession>A0A7W6QA92</accession>
<name>A0A7W6QA92_9HYPH</name>
<feature type="region of interest" description="Disordered" evidence="2">
    <location>
        <begin position="14"/>
        <end position="152"/>
    </location>
</feature>
<gene>
    <name evidence="3" type="ORF">GGD53_003204</name>
</gene>
<protein>
    <submittedName>
        <fullName evidence="3">Uncharacterized protein</fullName>
    </submittedName>
</protein>
<evidence type="ECO:0000313" key="4">
    <source>
        <dbReference type="Proteomes" id="UP000524492"/>
    </source>
</evidence>
<proteinExistence type="predicted"/>
<organism evidence="3 4">
    <name type="scientific">Rhizobium aethiopicum</name>
    <dbReference type="NCBI Taxonomy" id="1138170"/>
    <lineage>
        <taxon>Bacteria</taxon>
        <taxon>Pseudomonadati</taxon>
        <taxon>Pseudomonadota</taxon>
        <taxon>Alphaproteobacteria</taxon>
        <taxon>Hyphomicrobiales</taxon>
        <taxon>Rhizobiaceae</taxon>
        <taxon>Rhizobium/Agrobacterium group</taxon>
        <taxon>Rhizobium</taxon>
    </lineage>
</organism>
<evidence type="ECO:0000256" key="2">
    <source>
        <dbReference type="SAM" id="MobiDB-lite"/>
    </source>
</evidence>
<feature type="compositionally biased region" description="Basic and acidic residues" evidence="2">
    <location>
        <begin position="88"/>
        <end position="102"/>
    </location>
</feature>
<feature type="coiled-coil region" evidence="1">
    <location>
        <begin position="153"/>
        <end position="195"/>
    </location>
</feature>
<reference evidence="3 4" key="1">
    <citation type="submission" date="2020-08" db="EMBL/GenBank/DDBJ databases">
        <title>Genomic Encyclopedia of Type Strains, Phase IV (KMG-V): Genome sequencing to study the core and pangenomes of soil and plant-associated prokaryotes.</title>
        <authorList>
            <person name="Whitman W."/>
        </authorList>
    </citation>
    <scope>NUCLEOTIDE SEQUENCE [LARGE SCALE GENOMIC DNA]</scope>
    <source>
        <strain evidence="3 4">SEMIA 4074</strain>
    </source>
</reference>
<dbReference type="RefSeq" id="WP_184457477.1">
    <property type="nucleotide sequence ID" value="NZ_JACIFV010000010.1"/>
</dbReference>
<dbReference type="EMBL" id="JACIFV010000010">
    <property type="protein sequence ID" value="MBB4193040.1"/>
    <property type="molecule type" value="Genomic_DNA"/>
</dbReference>
<sequence>MKTPWKFLAELTSRRRWAKEHESSGGNDTDPAALDHEAEQTPAPPSIEVSTFANREKVPVDQVAAASDEREDSRQVAQSSAPPADGEEERKAEPRGSRHSDPGTDGPAEASVRSRRKPRLSSAERTKGSWVTVVAPSAAAPHEGQSMQSASSRDAFFDEVASLDEDIKKLRSELARKLERQNAQLKKMLKRFDIS</sequence>